<protein>
    <submittedName>
        <fullName evidence="1">Uncharacterized protein</fullName>
    </submittedName>
</protein>
<reference evidence="1 2" key="1">
    <citation type="submission" date="2020-08" db="EMBL/GenBank/DDBJ databases">
        <title>Paraeoetvoesia sp. YC-7-48 draft genome sequence.</title>
        <authorList>
            <person name="Yao L."/>
        </authorList>
    </citation>
    <scope>NUCLEOTIDE SEQUENCE [LARGE SCALE GENOMIC DNA]</scope>
    <source>
        <strain evidence="2">YC-7-48</strain>
    </source>
</reference>
<dbReference type="Proteomes" id="UP000545386">
    <property type="component" value="Unassembled WGS sequence"/>
</dbReference>
<keyword evidence="2" id="KW-1185">Reference proteome</keyword>
<dbReference type="EMBL" id="JACJUU010000001">
    <property type="protein sequence ID" value="MBC2768595.1"/>
    <property type="molecule type" value="Genomic_DNA"/>
</dbReference>
<proteinExistence type="predicted"/>
<accession>A0A842HNV7</accession>
<sequence>MAQQTVLKDEQINQIRRSMQPWQLMNEFARAIEQAVLQSPEVQALRKDAERLDFMISEECQIQSLSAPNGVRHRLGWPDYGETQSEWFTNPRVAIDAAMEKQK</sequence>
<evidence type="ECO:0000313" key="1">
    <source>
        <dbReference type="EMBL" id="MBC2768595.1"/>
    </source>
</evidence>
<dbReference type="AlphaFoldDB" id="A0A842HNV7"/>
<gene>
    <name evidence="1" type="ORF">GTU67_01535</name>
</gene>
<comment type="caution">
    <text evidence="1">The sequence shown here is derived from an EMBL/GenBank/DDBJ whole genome shotgun (WGS) entry which is preliminary data.</text>
</comment>
<name>A0A842HNV7_9BURK</name>
<dbReference type="RefSeq" id="WP_185778430.1">
    <property type="nucleotide sequence ID" value="NZ_JACJUU010000001.1"/>
</dbReference>
<organism evidence="1 2">
    <name type="scientific">Pusillimonas minor</name>
    <dbReference type="NCBI Taxonomy" id="2697024"/>
    <lineage>
        <taxon>Bacteria</taxon>
        <taxon>Pseudomonadati</taxon>
        <taxon>Pseudomonadota</taxon>
        <taxon>Betaproteobacteria</taxon>
        <taxon>Burkholderiales</taxon>
        <taxon>Alcaligenaceae</taxon>
        <taxon>Pusillimonas</taxon>
    </lineage>
</organism>
<evidence type="ECO:0000313" key="2">
    <source>
        <dbReference type="Proteomes" id="UP000545386"/>
    </source>
</evidence>